<sequence length="160" mass="19173">MRKKRVGTDRYGNRRAFPEMFLKPNPIRKNGTEYITLHKNGKGKRHYVNRLVAFSFFPEAIQDPDRPVRHVDGDRSNNRIDNLSFYLHHQDFIWSPIKERRLREELTEDSFPLSSSDIEFIRWAYRPRSREFGIPSLSKMLDVDSKIIKQVLEREVIELR</sequence>
<proteinExistence type="predicted"/>
<comment type="caution">
    <text evidence="1">The sequence shown here is derived from an EMBL/GenBank/DDBJ whole genome shotgun (WGS) entry which is preliminary data.</text>
</comment>
<reference evidence="1 2" key="1">
    <citation type="submission" date="2023-07" db="EMBL/GenBank/DDBJ databases">
        <title>Genomic Encyclopedia of Type Strains, Phase IV (KMG-IV): sequencing the most valuable type-strain genomes for metagenomic binning, comparative biology and taxonomic classification.</title>
        <authorList>
            <person name="Goeker M."/>
        </authorList>
    </citation>
    <scope>NUCLEOTIDE SEQUENCE [LARGE SCALE GENOMIC DNA]</scope>
    <source>
        <strain evidence="1 2">DSM 46876</strain>
    </source>
</reference>
<evidence type="ECO:0008006" key="3">
    <source>
        <dbReference type="Google" id="ProtNLM"/>
    </source>
</evidence>
<dbReference type="InterPro" id="IPR044925">
    <property type="entry name" value="His-Me_finger_sf"/>
</dbReference>
<keyword evidence="2" id="KW-1185">Reference proteome</keyword>
<protein>
    <recommendedName>
        <fullName evidence="3">HNH endonuclease</fullName>
    </recommendedName>
</protein>
<accession>A0AAJ1THS2</accession>
<evidence type="ECO:0000313" key="2">
    <source>
        <dbReference type="Proteomes" id="UP001238450"/>
    </source>
</evidence>
<evidence type="ECO:0000313" key="1">
    <source>
        <dbReference type="EMBL" id="MDQ0418734.1"/>
    </source>
</evidence>
<dbReference type="SUPFAM" id="SSF54060">
    <property type="entry name" value="His-Me finger endonucleases"/>
    <property type="match status" value="1"/>
</dbReference>
<dbReference type="AlphaFoldDB" id="A0AAJ1THS2"/>
<gene>
    <name evidence="1" type="ORF">J2Z48_002938</name>
</gene>
<dbReference type="Proteomes" id="UP001238450">
    <property type="component" value="Unassembled WGS sequence"/>
</dbReference>
<dbReference type="EMBL" id="JAUSUV010000017">
    <property type="protein sequence ID" value="MDQ0418734.1"/>
    <property type="molecule type" value="Genomic_DNA"/>
</dbReference>
<organism evidence="1 2">
    <name type="scientific">Croceifilum oryzae</name>
    <dbReference type="NCBI Taxonomy" id="1553429"/>
    <lineage>
        <taxon>Bacteria</taxon>
        <taxon>Bacillati</taxon>
        <taxon>Bacillota</taxon>
        <taxon>Bacilli</taxon>
        <taxon>Bacillales</taxon>
        <taxon>Thermoactinomycetaceae</taxon>
        <taxon>Croceifilum</taxon>
    </lineage>
</organism>
<name>A0AAJ1THS2_9BACL</name>
<dbReference type="Gene3D" id="3.90.75.20">
    <property type="match status" value="1"/>
</dbReference>